<keyword evidence="4" id="KW-0067">ATP-binding</keyword>
<keyword evidence="8" id="KW-1185">Reference proteome</keyword>
<reference evidence="7" key="1">
    <citation type="submission" date="2021-03" db="EMBL/GenBank/DDBJ databases">
        <title>Pengzhenrongella sicca gen. nov., sp. nov., a new member of suborder Micrococcineae isolated from High-Arctic tundra soil.</title>
        <authorList>
            <person name="Peng F."/>
        </authorList>
    </citation>
    <scope>NUCLEOTIDE SEQUENCE</scope>
    <source>
        <strain evidence="7">LRZ-2</strain>
    </source>
</reference>
<evidence type="ECO:0000256" key="1">
    <source>
        <dbReference type="ARBA" id="ARBA00022741"/>
    </source>
</evidence>
<organism evidence="7 8">
    <name type="scientific">Pengzhenrongella sicca</name>
    <dbReference type="NCBI Taxonomy" id="2819238"/>
    <lineage>
        <taxon>Bacteria</taxon>
        <taxon>Bacillati</taxon>
        <taxon>Actinomycetota</taxon>
        <taxon>Actinomycetes</taxon>
        <taxon>Micrococcales</taxon>
        <taxon>Pengzhenrongella</taxon>
    </lineage>
</organism>
<feature type="domain" description="YprB ribonuclease H-like" evidence="6">
    <location>
        <begin position="332"/>
        <end position="528"/>
    </location>
</feature>
<dbReference type="PANTHER" id="PTHR43788">
    <property type="entry name" value="DNA2/NAM7 HELICASE FAMILY MEMBER"/>
    <property type="match status" value="1"/>
</dbReference>
<dbReference type="Pfam" id="PF13087">
    <property type="entry name" value="AAA_12"/>
    <property type="match status" value="1"/>
</dbReference>
<sequence>MFLLADGAPVYSASDLASAAACEFAVLRGMDVRLGRIERPDPTPDAMLARTAQLGDAHEKRVLQRYRDQYGPWDPRAGTGVVEIQRPDRGHATDRAALEAKHAETVAALRAGADVVFQAGFFDGRFGGWADFLVREGAAGAAPVYAVYDTKLARHAKVTALLQLAAYADQLVAAGVTPAEHVHLILGDASTTSHRLVDLLPVYRDRRARLQAMLDTHLAEPAPVAWGDPRYRACGRCEACSPEVARTRDVLLVAGLRGTQRARLLGAGIRTIEAFATSEGDVDGVGAGALEKLRAQARLQVLQGARPAGEVAFDLFAPEVVGALPAPDPGDIFFDFEGDPLWAEDGSTDWGLEYLFGVVEHPHEPGGEPVFRPFWAHDRAQEKQTLVDFLAYVDARRAVHPNLHVYHYAPYERTALLRLAGRHGVGENLVDDLLRSGVLVDLYATVRASLRVGQESYSIKKLEPLYMPSARAGGVTDASASIVEYAQACDVRDAGDLDGPDGFAARLQRIADYNAYDCLSTLRLRDWLLARAAESGVVPRRALPATEVPPTDDADAPEHDALAEALLAFAGAGPASARTADEQAVALLSAALGYHWREDKPFWWAHFDRLASDPSEWTEARGTLVVDRVEVLDGWAVPAGTRKNPRRRLRLTGRLEPGSDVRAGAEVYALYEAPIPGCAKTSENGVRGWLAGATVLSVRPTDTEQSVLEIEEKLPRGGTPFEALPMALGPCAGPSTATIHAAIEEFATEVLGKLAAAPGAPRLPDQPALDLMRRVPPRTRDGRPLPAVGTGPRAAIDAITAGLLALDDSYLAVQGPPGTGKTYAGSRVIAELVARGWRIGVVAQSHAVVENMLTAVGAAGVPPEQIGKKLAAGAPAPAALPAAPWRPLKDTAAFAAFYATQPGGFVVGGTAWDFTNAQRLPSTRLDLLVIDEAGQFCLANTIAVSAAARNLLLLGDPQQLPQVSQGRHPEPVDRSALGWLADGHETLPPGLGYFLAHTWRMHPALCAAVSRLAYEGRLTSMPSTALRQLEGVPPGITTVLVEHAGNAVASIEEAADVVRQVRQLVGRRWSDPAGAGAGATAAGGEDRLLEASDVVVVAAYNAQVWTVQRALAAAGLGGARVGTVDKFQGQEAPMVILTTAASSAEDVPRGMEFLLSRNRLNVAVSRGKWGAIIVRSRALTDYLPTQPGGLEELGAFIGLCAP</sequence>
<gene>
    <name evidence="7" type="ORF">J4E96_00325</name>
</gene>
<evidence type="ECO:0000313" key="7">
    <source>
        <dbReference type="EMBL" id="QTE29561.1"/>
    </source>
</evidence>
<dbReference type="Pfam" id="PF13482">
    <property type="entry name" value="RNase_H_2"/>
    <property type="match status" value="1"/>
</dbReference>
<proteinExistence type="predicted"/>
<dbReference type="AlphaFoldDB" id="A0A8A4ZDS6"/>
<dbReference type="Proteomes" id="UP000663937">
    <property type="component" value="Chromosome"/>
</dbReference>
<dbReference type="SUPFAM" id="SSF52540">
    <property type="entry name" value="P-loop containing nucleoside triphosphate hydrolases"/>
    <property type="match status" value="1"/>
</dbReference>
<dbReference type="NCBIfam" id="TIGR03491">
    <property type="entry name" value="TM0106 family RecB-like putative nuclease"/>
    <property type="match status" value="1"/>
</dbReference>
<protein>
    <submittedName>
        <fullName evidence="7">TM0106 family RecB-like putative nuclease</fullName>
    </submittedName>
</protein>
<dbReference type="GO" id="GO:0043139">
    <property type="term" value="F:5'-3' DNA helicase activity"/>
    <property type="evidence" value="ECO:0007669"/>
    <property type="project" value="TreeGrafter"/>
</dbReference>
<dbReference type="InterPro" id="IPR041679">
    <property type="entry name" value="DNA2/NAM7-like_C"/>
</dbReference>
<evidence type="ECO:0000313" key="8">
    <source>
        <dbReference type="Proteomes" id="UP000663937"/>
    </source>
</evidence>
<evidence type="ECO:0000256" key="2">
    <source>
        <dbReference type="ARBA" id="ARBA00022801"/>
    </source>
</evidence>
<dbReference type="GO" id="GO:0005524">
    <property type="term" value="F:ATP binding"/>
    <property type="evidence" value="ECO:0007669"/>
    <property type="project" value="UniProtKB-KW"/>
</dbReference>
<dbReference type="InterPro" id="IPR050534">
    <property type="entry name" value="Coronavir_polyprotein_1ab"/>
</dbReference>
<evidence type="ECO:0000256" key="3">
    <source>
        <dbReference type="ARBA" id="ARBA00022806"/>
    </source>
</evidence>
<name>A0A8A4ZDS6_9MICO</name>
<evidence type="ECO:0000256" key="4">
    <source>
        <dbReference type="ARBA" id="ARBA00022840"/>
    </source>
</evidence>
<keyword evidence="3" id="KW-0347">Helicase</keyword>
<dbReference type="PANTHER" id="PTHR43788:SF8">
    <property type="entry name" value="DNA-BINDING PROTEIN SMUBP-2"/>
    <property type="match status" value="1"/>
</dbReference>
<dbReference type="GO" id="GO:0016787">
    <property type="term" value="F:hydrolase activity"/>
    <property type="evidence" value="ECO:0007669"/>
    <property type="project" value="UniProtKB-KW"/>
</dbReference>
<accession>A0A8A4ZDS6</accession>
<evidence type="ECO:0000259" key="6">
    <source>
        <dbReference type="Pfam" id="PF13482"/>
    </source>
</evidence>
<dbReference type="InterPro" id="IPR027417">
    <property type="entry name" value="P-loop_NTPase"/>
</dbReference>
<dbReference type="EMBL" id="CP071868">
    <property type="protein sequence ID" value="QTE29561.1"/>
    <property type="molecule type" value="Genomic_DNA"/>
</dbReference>
<feature type="domain" description="DNA2/NAM7 helicase-like C-terminal" evidence="5">
    <location>
        <begin position="993"/>
        <end position="1175"/>
    </location>
</feature>
<dbReference type="InterPro" id="IPR038720">
    <property type="entry name" value="YprB_RNase_H-like_dom"/>
</dbReference>
<dbReference type="RefSeq" id="WP_227423850.1">
    <property type="nucleotide sequence ID" value="NZ_CP071868.1"/>
</dbReference>
<dbReference type="InterPro" id="IPR047187">
    <property type="entry name" value="SF1_C_Upf1"/>
</dbReference>
<dbReference type="CDD" id="cd18808">
    <property type="entry name" value="SF1_C_Upf1"/>
    <property type="match status" value="1"/>
</dbReference>
<keyword evidence="2" id="KW-0378">Hydrolase</keyword>
<dbReference type="KEGG" id="psic:J4E96_00325"/>
<dbReference type="CDD" id="cd17934">
    <property type="entry name" value="DEXXQc_Upf1-like"/>
    <property type="match status" value="1"/>
</dbReference>
<keyword evidence="1" id="KW-0547">Nucleotide-binding</keyword>
<dbReference type="Pfam" id="PF13604">
    <property type="entry name" value="AAA_30"/>
    <property type="match status" value="1"/>
</dbReference>
<dbReference type="Gene3D" id="3.40.50.300">
    <property type="entry name" value="P-loop containing nucleotide triphosphate hydrolases"/>
    <property type="match status" value="2"/>
</dbReference>
<dbReference type="InterPro" id="IPR019993">
    <property type="entry name" value="RecB_nuclease_TM0106_put"/>
</dbReference>
<evidence type="ECO:0000259" key="5">
    <source>
        <dbReference type="Pfam" id="PF13087"/>
    </source>
</evidence>